<comment type="cofactor">
    <cofactor evidence="1">
        <name>FMN</name>
        <dbReference type="ChEBI" id="CHEBI:58210"/>
    </cofactor>
</comment>
<evidence type="ECO:0000256" key="2">
    <source>
        <dbReference type="ARBA" id="ARBA00003125"/>
    </source>
</evidence>
<sequence>MIGFLDGVSRPVLSALDPETAHALVIKALPLLPRFAPAAARDDPRLSVRAFGLDFPNPIGFAAGFDKNAAVVDAALHLGAGFTEVGTITPLPQPGNPRPRLFRLRRDEAVINALGFPSEGHAAVRARLQKRGRRPGVVGVNIGANKDSSDRVEDYAQGIRALADAADYFTVNVSSPNTPGLRDLQRAGALDDLLARVLDARDAAAGRLGRKPVLVKISPDLTLDELDDVVACARARAIDGLIVSNTTLSRPASLRETALAQKSGGLSGRPLFALSTQMLAATFIRVERQFPLIGAGGVDGAQAAWAKIEAGANLVQIYSAFVFKGLHLLGAIKHGLASRMEKAGYSGLAEATGALAPDWAAGRAALE</sequence>
<evidence type="ECO:0000256" key="1">
    <source>
        <dbReference type="ARBA" id="ARBA00001917"/>
    </source>
</evidence>
<dbReference type="PROSITE" id="PS00912">
    <property type="entry name" value="DHODEHASE_2"/>
    <property type="match status" value="1"/>
</dbReference>
<evidence type="ECO:0000256" key="10">
    <source>
        <dbReference type="ARBA" id="ARBA00022975"/>
    </source>
</evidence>
<dbReference type="InterPro" id="IPR005719">
    <property type="entry name" value="Dihydroorotate_DH_2"/>
</dbReference>
<evidence type="ECO:0000256" key="3">
    <source>
        <dbReference type="ARBA" id="ARBA00004370"/>
    </source>
</evidence>
<comment type="similarity">
    <text evidence="5">Belongs to the dihydroorotate dehydrogenase family. Type 2 subfamily.</text>
</comment>
<dbReference type="STRING" id="1612308.SAMN05444581_101422"/>
<evidence type="ECO:0000256" key="8">
    <source>
        <dbReference type="ARBA" id="ARBA00022630"/>
    </source>
</evidence>
<dbReference type="GO" id="GO:0005737">
    <property type="term" value="C:cytoplasm"/>
    <property type="evidence" value="ECO:0007669"/>
    <property type="project" value="InterPro"/>
</dbReference>
<dbReference type="NCBIfam" id="TIGR01036">
    <property type="entry name" value="pyrD_sub2"/>
    <property type="match status" value="1"/>
</dbReference>
<evidence type="ECO:0000313" key="17">
    <source>
        <dbReference type="Proteomes" id="UP000198755"/>
    </source>
</evidence>
<evidence type="ECO:0000259" key="15">
    <source>
        <dbReference type="Pfam" id="PF01180"/>
    </source>
</evidence>
<dbReference type="InterPro" id="IPR005720">
    <property type="entry name" value="Dihydroorotate_DH_cat"/>
</dbReference>
<dbReference type="UniPathway" id="UPA00070">
    <property type="reaction ID" value="UER00946"/>
</dbReference>
<keyword evidence="9" id="KW-0288">FMN</keyword>
<dbReference type="PROSITE" id="PS00911">
    <property type="entry name" value="DHODEHASE_1"/>
    <property type="match status" value="1"/>
</dbReference>
<dbReference type="PANTHER" id="PTHR48109:SF4">
    <property type="entry name" value="DIHYDROOROTATE DEHYDROGENASE (QUINONE), MITOCHONDRIAL"/>
    <property type="match status" value="1"/>
</dbReference>
<dbReference type="InterPro" id="IPR050074">
    <property type="entry name" value="DHO_dehydrogenase"/>
</dbReference>
<evidence type="ECO:0000256" key="7">
    <source>
        <dbReference type="ARBA" id="ARBA00018366"/>
    </source>
</evidence>
<comment type="subcellular location">
    <subcellularLocation>
        <location evidence="3">Membrane</location>
    </subcellularLocation>
</comment>
<evidence type="ECO:0000313" key="16">
    <source>
        <dbReference type="EMBL" id="SFK03703.1"/>
    </source>
</evidence>
<dbReference type="Gene3D" id="3.20.20.70">
    <property type="entry name" value="Aldolase class I"/>
    <property type="match status" value="1"/>
</dbReference>
<proteinExistence type="inferred from homology"/>
<dbReference type="NCBIfam" id="NF003652">
    <property type="entry name" value="PRK05286.2-5"/>
    <property type="match status" value="1"/>
</dbReference>
<dbReference type="GO" id="GO:0016020">
    <property type="term" value="C:membrane"/>
    <property type="evidence" value="ECO:0007669"/>
    <property type="project" value="UniProtKB-SubCell"/>
</dbReference>
<dbReference type="SUPFAM" id="SSF51395">
    <property type="entry name" value="FMN-linked oxidoreductases"/>
    <property type="match status" value="1"/>
</dbReference>
<evidence type="ECO:0000256" key="11">
    <source>
        <dbReference type="ARBA" id="ARBA00023002"/>
    </source>
</evidence>
<keyword evidence="11" id="KW-0560">Oxidoreductase</keyword>
<dbReference type="PANTHER" id="PTHR48109">
    <property type="entry name" value="DIHYDROOROTATE DEHYDROGENASE (QUINONE), MITOCHONDRIAL-RELATED"/>
    <property type="match status" value="1"/>
</dbReference>
<dbReference type="RefSeq" id="WP_091676830.1">
    <property type="nucleotide sequence ID" value="NZ_FOSN01000001.1"/>
</dbReference>
<dbReference type="Proteomes" id="UP000198755">
    <property type="component" value="Unassembled WGS sequence"/>
</dbReference>
<evidence type="ECO:0000256" key="4">
    <source>
        <dbReference type="ARBA" id="ARBA00005161"/>
    </source>
</evidence>
<dbReference type="InterPro" id="IPR013785">
    <property type="entry name" value="Aldolase_TIM"/>
</dbReference>
<dbReference type="OrthoDB" id="9802377at2"/>
<name>A0A1I3W930_9HYPH</name>
<keyword evidence="12" id="KW-0472">Membrane</keyword>
<dbReference type="EC" id="1.3.5.2" evidence="6 14"/>
<comment type="function">
    <text evidence="2">Catalyzes the conversion of dihydroorotate to orotate with quinone as electron acceptor.</text>
</comment>
<gene>
    <name evidence="16" type="ORF">SAMN05444581_101422</name>
</gene>
<comment type="pathway">
    <text evidence="4">Pyrimidine metabolism; UMP biosynthesis via de novo pathway; orotate from (S)-dihydroorotate (quinone route): step 1/1.</text>
</comment>
<dbReference type="GO" id="GO:0006207">
    <property type="term" value="P:'de novo' pyrimidine nucleobase biosynthetic process"/>
    <property type="evidence" value="ECO:0007669"/>
    <property type="project" value="UniProtKB-UniRule"/>
</dbReference>
<evidence type="ECO:0000256" key="9">
    <source>
        <dbReference type="ARBA" id="ARBA00022643"/>
    </source>
</evidence>
<protein>
    <recommendedName>
        <fullName evidence="7 14">Dihydroorotate dehydrogenase (quinone)</fullName>
        <ecNumber evidence="6 14">1.3.5.2</ecNumber>
    </recommendedName>
</protein>
<accession>A0A1I3W930</accession>
<dbReference type="InterPro" id="IPR001295">
    <property type="entry name" value="Dihydroorotate_DH_CS"/>
</dbReference>
<evidence type="ECO:0000256" key="5">
    <source>
        <dbReference type="ARBA" id="ARBA00005359"/>
    </source>
</evidence>
<dbReference type="CDD" id="cd04738">
    <property type="entry name" value="DHOD_2_like"/>
    <property type="match status" value="1"/>
</dbReference>
<dbReference type="GO" id="GO:0044205">
    <property type="term" value="P:'de novo' UMP biosynthetic process"/>
    <property type="evidence" value="ECO:0007669"/>
    <property type="project" value="UniProtKB-UniPathway"/>
</dbReference>
<evidence type="ECO:0000256" key="13">
    <source>
        <dbReference type="ARBA" id="ARBA00048639"/>
    </source>
</evidence>
<evidence type="ECO:0000256" key="12">
    <source>
        <dbReference type="ARBA" id="ARBA00023136"/>
    </source>
</evidence>
<keyword evidence="10" id="KW-0665">Pyrimidine biosynthesis</keyword>
<reference evidence="16 17" key="1">
    <citation type="submission" date="2016-10" db="EMBL/GenBank/DDBJ databases">
        <authorList>
            <person name="de Groot N.N."/>
        </authorList>
    </citation>
    <scope>NUCLEOTIDE SEQUENCE [LARGE SCALE GENOMIC DNA]</scope>
    <source>
        <strain evidence="16 17">NE2</strain>
    </source>
</reference>
<dbReference type="AlphaFoldDB" id="A0A1I3W930"/>
<keyword evidence="8" id="KW-0285">Flavoprotein</keyword>
<organism evidence="16 17">
    <name type="scientific">Methylocapsa palsarum</name>
    <dbReference type="NCBI Taxonomy" id="1612308"/>
    <lineage>
        <taxon>Bacteria</taxon>
        <taxon>Pseudomonadati</taxon>
        <taxon>Pseudomonadota</taxon>
        <taxon>Alphaproteobacteria</taxon>
        <taxon>Hyphomicrobiales</taxon>
        <taxon>Beijerinckiaceae</taxon>
        <taxon>Methylocapsa</taxon>
    </lineage>
</organism>
<dbReference type="EMBL" id="FOSN01000001">
    <property type="protein sequence ID" value="SFK03703.1"/>
    <property type="molecule type" value="Genomic_DNA"/>
</dbReference>
<dbReference type="NCBIfam" id="NF003645">
    <property type="entry name" value="PRK05286.1-2"/>
    <property type="match status" value="1"/>
</dbReference>
<keyword evidence="17" id="KW-1185">Reference proteome</keyword>
<feature type="domain" description="Dihydroorotate dehydrogenase catalytic" evidence="15">
    <location>
        <begin position="46"/>
        <end position="340"/>
    </location>
</feature>
<evidence type="ECO:0000256" key="6">
    <source>
        <dbReference type="ARBA" id="ARBA00012791"/>
    </source>
</evidence>
<dbReference type="GO" id="GO:0106430">
    <property type="term" value="F:dihydroorotate dehydrogenase (quinone) activity"/>
    <property type="evidence" value="ECO:0007669"/>
    <property type="project" value="UniProtKB-EC"/>
</dbReference>
<evidence type="ECO:0000256" key="14">
    <source>
        <dbReference type="NCBIfam" id="TIGR01036"/>
    </source>
</evidence>
<dbReference type="Pfam" id="PF01180">
    <property type="entry name" value="DHO_dh"/>
    <property type="match status" value="1"/>
</dbReference>
<comment type="catalytic activity">
    <reaction evidence="13">
        <text>(S)-dihydroorotate + a quinone = orotate + a quinol</text>
        <dbReference type="Rhea" id="RHEA:30187"/>
        <dbReference type="ChEBI" id="CHEBI:24646"/>
        <dbReference type="ChEBI" id="CHEBI:30839"/>
        <dbReference type="ChEBI" id="CHEBI:30864"/>
        <dbReference type="ChEBI" id="CHEBI:132124"/>
        <dbReference type="EC" id="1.3.5.2"/>
    </reaction>
</comment>